<name>A0AAP0EW30_9MAGN</name>
<accession>A0AAP0EW30</accession>
<keyword evidence="1" id="KW-0732">Signal</keyword>
<proteinExistence type="predicted"/>
<feature type="signal peptide" evidence="1">
    <location>
        <begin position="1"/>
        <end position="15"/>
    </location>
</feature>
<dbReference type="Proteomes" id="UP001419268">
    <property type="component" value="Unassembled WGS sequence"/>
</dbReference>
<gene>
    <name evidence="2" type="ORF">Scep_024176</name>
</gene>
<feature type="chain" id="PRO_5042925642" evidence="1">
    <location>
        <begin position="16"/>
        <end position="183"/>
    </location>
</feature>
<keyword evidence="3" id="KW-1185">Reference proteome</keyword>
<evidence type="ECO:0000313" key="2">
    <source>
        <dbReference type="EMBL" id="KAK9100746.1"/>
    </source>
</evidence>
<evidence type="ECO:0000256" key="1">
    <source>
        <dbReference type="SAM" id="SignalP"/>
    </source>
</evidence>
<sequence length="183" mass="19962">MFVVVSSLAVVVVLSVPLRRLPLSSVAIVSSLHCSHCFRDAADQTAIDNYMVQQLDGTGALTNHVANAFCGSSSNPSSHMLTASSVLPLLQCILQQNTVQRAKLQMRRQELTQTTSDQPMDDEAVYYKVAGECPNGRVYGLGSLGRKKRRYTDVDASTSQVLAQPGMDNFMILRSCPGWAYAF</sequence>
<organism evidence="2 3">
    <name type="scientific">Stephania cephalantha</name>
    <dbReference type="NCBI Taxonomy" id="152367"/>
    <lineage>
        <taxon>Eukaryota</taxon>
        <taxon>Viridiplantae</taxon>
        <taxon>Streptophyta</taxon>
        <taxon>Embryophyta</taxon>
        <taxon>Tracheophyta</taxon>
        <taxon>Spermatophyta</taxon>
        <taxon>Magnoliopsida</taxon>
        <taxon>Ranunculales</taxon>
        <taxon>Menispermaceae</taxon>
        <taxon>Menispermoideae</taxon>
        <taxon>Cissampelideae</taxon>
        <taxon>Stephania</taxon>
    </lineage>
</organism>
<reference evidence="2 3" key="1">
    <citation type="submission" date="2024-01" db="EMBL/GenBank/DDBJ databases">
        <title>Genome assemblies of Stephania.</title>
        <authorList>
            <person name="Yang L."/>
        </authorList>
    </citation>
    <scope>NUCLEOTIDE SEQUENCE [LARGE SCALE GENOMIC DNA]</scope>
    <source>
        <strain evidence="2">JXDWG</strain>
        <tissue evidence="2">Leaf</tissue>
    </source>
</reference>
<protein>
    <submittedName>
        <fullName evidence="2">Uncharacterized protein</fullName>
    </submittedName>
</protein>
<dbReference type="AlphaFoldDB" id="A0AAP0EW30"/>
<dbReference type="EMBL" id="JBBNAG010000010">
    <property type="protein sequence ID" value="KAK9100746.1"/>
    <property type="molecule type" value="Genomic_DNA"/>
</dbReference>
<comment type="caution">
    <text evidence="2">The sequence shown here is derived from an EMBL/GenBank/DDBJ whole genome shotgun (WGS) entry which is preliminary data.</text>
</comment>
<evidence type="ECO:0000313" key="3">
    <source>
        <dbReference type="Proteomes" id="UP001419268"/>
    </source>
</evidence>